<proteinExistence type="predicted"/>
<dbReference type="AlphaFoldDB" id="A0A0A9UFE7"/>
<accession>A0A0A9UFE7</accession>
<dbReference type="EMBL" id="GBRH01177923">
    <property type="protein sequence ID" value="JAE19973.1"/>
    <property type="molecule type" value="Transcribed_RNA"/>
</dbReference>
<organism evidence="1">
    <name type="scientific">Arundo donax</name>
    <name type="common">Giant reed</name>
    <name type="synonym">Donax arundinaceus</name>
    <dbReference type="NCBI Taxonomy" id="35708"/>
    <lineage>
        <taxon>Eukaryota</taxon>
        <taxon>Viridiplantae</taxon>
        <taxon>Streptophyta</taxon>
        <taxon>Embryophyta</taxon>
        <taxon>Tracheophyta</taxon>
        <taxon>Spermatophyta</taxon>
        <taxon>Magnoliopsida</taxon>
        <taxon>Liliopsida</taxon>
        <taxon>Poales</taxon>
        <taxon>Poaceae</taxon>
        <taxon>PACMAD clade</taxon>
        <taxon>Arundinoideae</taxon>
        <taxon>Arundineae</taxon>
        <taxon>Arundo</taxon>
    </lineage>
</organism>
<reference evidence="1" key="2">
    <citation type="journal article" date="2015" name="Data Brief">
        <title>Shoot transcriptome of the giant reed, Arundo donax.</title>
        <authorList>
            <person name="Barrero R.A."/>
            <person name="Guerrero F.D."/>
            <person name="Moolhuijzen P."/>
            <person name="Goolsby J.A."/>
            <person name="Tidwell J."/>
            <person name="Bellgard S.E."/>
            <person name="Bellgard M.I."/>
        </authorList>
    </citation>
    <scope>NUCLEOTIDE SEQUENCE</scope>
    <source>
        <tissue evidence="1">Shoot tissue taken approximately 20 cm above the soil surface</tissue>
    </source>
</reference>
<reference evidence="1" key="1">
    <citation type="submission" date="2014-09" db="EMBL/GenBank/DDBJ databases">
        <authorList>
            <person name="Magalhaes I.L.F."/>
            <person name="Oliveira U."/>
            <person name="Santos F.R."/>
            <person name="Vidigal T.H.D.A."/>
            <person name="Brescovit A.D."/>
            <person name="Santos A.J."/>
        </authorList>
    </citation>
    <scope>NUCLEOTIDE SEQUENCE</scope>
    <source>
        <tissue evidence="1">Shoot tissue taken approximately 20 cm above the soil surface</tissue>
    </source>
</reference>
<name>A0A0A9UFE7_ARUDO</name>
<protein>
    <submittedName>
        <fullName evidence="1">Uncharacterized protein</fullName>
    </submittedName>
</protein>
<evidence type="ECO:0000313" key="1">
    <source>
        <dbReference type="EMBL" id="JAE19973.1"/>
    </source>
</evidence>
<sequence length="52" mass="6268">MLRETKERIVLWFVWRLLLFCATPRQQSLPYLFEGLELLKCVRCPTGHDRTC</sequence>